<sequence length="75" mass="8436">MVVKTVALWKNGLDWRGFYNALKDNLILNICAFASCVAAHTFMPIRGGFLSTYTIALMSLTDFKTLEMSVDHQSF</sequence>
<keyword evidence="1" id="KW-1133">Transmembrane helix</keyword>
<name>A0ABX5IIB0_9STAP</name>
<accession>A0ABX5IIB0</accession>
<organism evidence="2 3">
    <name type="scientific">Staphylococcus auricularis</name>
    <dbReference type="NCBI Taxonomy" id="29379"/>
    <lineage>
        <taxon>Bacteria</taxon>
        <taxon>Bacillati</taxon>
        <taxon>Bacillota</taxon>
        <taxon>Bacilli</taxon>
        <taxon>Bacillales</taxon>
        <taxon>Staphylococcaceae</taxon>
        <taxon>Staphylococcus</taxon>
    </lineage>
</organism>
<evidence type="ECO:0000313" key="2">
    <source>
        <dbReference type="EMBL" id="PTH19587.1"/>
    </source>
</evidence>
<protein>
    <submittedName>
        <fullName evidence="2">Uncharacterized protein</fullName>
    </submittedName>
</protein>
<dbReference type="Proteomes" id="UP000242694">
    <property type="component" value="Unassembled WGS sequence"/>
</dbReference>
<feature type="transmembrane region" description="Helical" evidence="1">
    <location>
        <begin position="26"/>
        <end position="45"/>
    </location>
</feature>
<evidence type="ECO:0000313" key="3">
    <source>
        <dbReference type="Proteomes" id="UP000242694"/>
    </source>
</evidence>
<keyword evidence="1" id="KW-0812">Transmembrane</keyword>
<keyword evidence="3" id="KW-1185">Reference proteome</keyword>
<reference evidence="2 3" key="1">
    <citation type="journal article" date="2016" name="Front. Microbiol.">
        <title>Comprehensive Phylogenetic Analysis of Bovine Non-aureus Staphylococci Species Based on Whole-Genome Sequencing.</title>
        <authorList>
            <person name="Naushad S."/>
            <person name="Barkema H.W."/>
            <person name="Luby C."/>
            <person name="Condas L.A."/>
            <person name="Nobrega D.B."/>
            <person name="Carson D.A."/>
            <person name="De Buck J."/>
        </authorList>
    </citation>
    <scope>NUCLEOTIDE SEQUENCE [LARGE SCALE GENOMIC DNA]</scope>
    <source>
        <strain evidence="2 3">SNUC 993</strain>
    </source>
</reference>
<proteinExistence type="predicted"/>
<dbReference type="EMBL" id="PZDI01000003">
    <property type="protein sequence ID" value="PTH19587.1"/>
    <property type="molecule type" value="Genomic_DNA"/>
</dbReference>
<gene>
    <name evidence="2" type="ORF">BU607_01045</name>
</gene>
<comment type="caution">
    <text evidence="2">The sequence shown here is derived from an EMBL/GenBank/DDBJ whole genome shotgun (WGS) entry which is preliminary data.</text>
</comment>
<keyword evidence="1" id="KW-0472">Membrane</keyword>
<evidence type="ECO:0000256" key="1">
    <source>
        <dbReference type="SAM" id="Phobius"/>
    </source>
</evidence>